<name>A0A0W0R137_9GAMM</name>
<sequence>MKHKRVMAYQLAKKVERKKDLEDIAGGANPSYFTAYCSPTLTGKERSKDSCGDQGMDF</sequence>
<evidence type="ECO:0000313" key="2">
    <source>
        <dbReference type="EMBL" id="VEH86198.1"/>
    </source>
</evidence>
<dbReference type="Proteomes" id="UP000054859">
    <property type="component" value="Unassembled WGS sequence"/>
</dbReference>
<keyword evidence="2" id="KW-0614">Plasmid</keyword>
<reference evidence="2" key="2">
    <citation type="submission" date="2018-12" db="EMBL/GenBank/DDBJ databases">
        <authorList>
            <consortium name="Pathogen Informatics"/>
        </authorList>
    </citation>
    <scope>NUCLEOTIDE SEQUENCE [LARGE SCALE GENOMIC DNA]</scope>
    <source>
        <strain evidence="2">NCTC12735</strain>
        <plasmid evidence="2">26</plasmid>
    </source>
</reference>
<dbReference type="PATRIC" id="fig|45056.6.peg.2178"/>
<dbReference type="STRING" id="45056.Lade_2106"/>
<evidence type="ECO:0000313" key="3">
    <source>
        <dbReference type="Proteomes" id="UP000054859"/>
    </source>
</evidence>
<dbReference type="KEGG" id="ladl:NCTC12735_01846"/>
<keyword evidence="3" id="KW-1185">Reference proteome</keyword>
<dbReference type="EMBL" id="LNKA01000019">
    <property type="protein sequence ID" value="KTC64812.1"/>
    <property type="molecule type" value="Genomic_DNA"/>
</dbReference>
<evidence type="ECO:0000313" key="1">
    <source>
        <dbReference type="EMBL" id="KTC64812.1"/>
    </source>
</evidence>
<proteinExistence type="predicted"/>
<dbReference type="RefSeq" id="WP_157058201.1">
    <property type="nucleotide sequence ID" value="NZ_CAAAHS010000001.1"/>
</dbReference>
<gene>
    <name evidence="1" type="ORF">Lade_2106</name>
    <name evidence="2" type="ORF">NCTC12735_01846</name>
</gene>
<geneLocation type="plasmid" evidence="2">
    <name>26</name>
</geneLocation>
<dbReference type="EMBL" id="LR134435">
    <property type="protein sequence ID" value="VEH86198.1"/>
    <property type="molecule type" value="Genomic_DNA"/>
</dbReference>
<dbReference type="AlphaFoldDB" id="A0A0W0R137"/>
<dbReference type="Proteomes" id="UP000281170">
    <property type="component" value="Plasmid 26"/>
</dbReference>
<reference evidence="1 3" key="1">
    <citation type="submission" date="2015-11" db="EMBL/GenBank/DDBJ databases">
        <title>Identification of large and diverse effector repertoires of 38 Legionella species.</title>
        <authorList>
            <person name="Burstein D."/>
            <person name="Amaro F."/>
            <person name="Zusman T."/>
            <person name="Lifshitz Z."/>
            <person name="Cohen O."/>
            <person name="Gilbert J.A."/>
            <person name="Pupko T."/>
            <person name="Shuman H.A."/>
            <person name="Segal G."/>
        </authorList>
    </citation>
    <scope>NUCLEOTIDE SEQUENCE [LARGE SCALE GENOMIC DNA]</scope>
    <source>
        <strain evidence="1 3">1762-AUS-E</strain>
    </source>
</reference>
<organism evidence="1 3">
    <name type="scientific">Legionella adelaidensis</name>
    <dbReference type="NCBI Taxonomy" id="45056"/>
    <lineage>
        <taxon>Bacteria</taxon>
        <taxon>Pseudomonadati</taxon>
        <taxon>Pseudomonadota</taxon>
        <taxon>Gammaproteobacteria</taxon>
        <taxon>Legionellales</taxon>
        <taxon>Legionellaceae</taxon>
        <taxon>Legionella</taxon>
    </lineage>
</organism>
<protein>
    <submittedName>
        <fullName evidence="1">Uncharacterized protein</fullName>
    </submittedName>
</protein>
<accession>A0A0W0R137</accession>